<dbReference type="AlphaFoldDB" id="A0ABD1MB25"/>
<feature type="transmembrane region" description="Helical" evidence="2">
    <location>
        <begin position="20"/>
        <end position="40"/>
    </location>
</feature>
<feature type="region of interest" description="Disordered" evidence="1">
    <location>
        <begin position="137"/>
        <end position="164"/>
    </location>
</feature>
<organism evidence="3 4">
    <name type="scientific">Flemingia macrophylla</name>
    <dbReference type="NCBI Taxonomy" id="520843"/>
    <lineage>
        <taxon>Eukaryota</taxon>
        <taxon>Viridiplantae</taxon>
        <taxon>Streptophyta</taxon>
        <taxon>Embryophyta</taxon>
        <taxon>Tracheophyta</taxon>
        <taxon>Spermatophyta</taxon>
        <taxon>Magnoliopsida</taxon>
        <taxon>eudicotyledons</taxon>
        <taxon>Gunneridae</taxon>
        <taxon>Pentapetalae</taxon>
        <taxon>rosids</taxon>
        <taxon>fabids</taxon>
        <taxon>Fabales</taxon>
        <taxon>Fabaceae</taxon>
        <taxon>Papilionoideae</taxon>
        <taxon>50 kb inversion clade</taxon>
        <taxon>NPAAA clade</taxon>
        <taxon>indigoferoid/millettioid clade</taxon>
        <taxon>Phaseoleae</taxon>
        <taxon>Flemingia</taxon>
    </lineage>
</organism>
<evidence type="ECO:0000256" key="1">
    <source>
        <dbReference type="SAM" id="MobiDB-lite"/>
    </source>
</evidence>
<evidence type="ECO:0000313" key="4">
    <source>
        <dbReference type="Proteomes" id="UP001603857"/>
    </source>
</evidence>
<keyword evidence="4" id="KW-1185">Reference proteome</keyword>
<accession>A0ABD1MB25</accession>
<keyword evidence="2" id="KW-0812">Transmembrane</keyword>
<dbReference type="PANTHER" id="PTHR35708:SF5">
    <property type="entry name" value="PROTEIN, PUTATIVE-RELATED"/>
    <property type="match status" value="1"/>
</dbReference>
<feature type="compositionally biased region" description="Low complexity" evidence="1">
    <location>
        <begin position="149"/>
        <end position="164"/>
    </location>
</feature>
<reference evidence="3 4" key="1">
    <citation type="submission" date="2024-08" db="EMBL/GenBank/DDBJ databases">
        <title>Insights into the chromosomal genome structure of Flemingia macrophylla.</title>
        <authorList>
            <person name="Ding Y."/>
            <person name="Zhao Y."/>
            <person name="Bi W."/>
            <person name="Wu M."/>
            <person name="Zhao G."/>
            <person name="Gong Y."/>
            <person name="Li W."/>
            <person name="Zhang P."/>
        </authorList>
    </citation>
    <scope>NUCLEOTIDE SEQUENCE [LARGE SCALE GENOMIC DNA]</scope>
    <source>
        <strain evidence="3">DYQJB</strain>
        <tissue evidence="3">Leaf</tissue>
    </source>
</reference>
<name>A0ABD1MB25_9FABA</name>
<feature type="region of interest" description="Disordered" evidence="1">
    <location>
        <begin position="98"/>
        <end position="124"/>
    </location>
</feature>
<feature type="compositionally biased region" description="Basic and acidic residues" evidence="1">
    <location>
        <begin position="103"/>
        <end position="114"/>
    </location>
</feature>
<keyword evidence="2" id="KW-0472">Membrane</keyword>
<protein>
    <recommendedName>
        <fullName evidence="5">Transmembrane protein</fullName>
    </recommendedName>
</protein>
<keyword evidence="2" id="KW-1133">Transmembrane helix</keyword>
<dbReference type="EMBL" id="JBGMDY010000005">
    <property type="protein sequence ID" value="KAL2332822.1"/>
    <property type="molecule type" value="Genomic_DNA"/>
</dbReference>
<dbReference type="Proteomes" id="UP001603857">
    <property type="component" value="Unassembled WGS sequence"/>
</dbReference>
<feature type="transmembrane region" description="Helical" evidence="2">
    <location>
        <begin position="46"/>
        <end position="64"/>
    </location>
</feature>
<comment type="caution">
    <text evidence="3">The sequence shown here is derived from an EMBL/GenBank/DDBJ whole genome shotgun (WGS) entry which is preliminary data.</text>
</comment>
<gene>
    <name evidence="3" type="ORF">Fmac_014035</name>
</gene>
<evidence type="ECO:0000256" key="2">
    <source>
        <dbReference type="SAM" id="Phobius"/>
    </source>
</evidence>
<evidence type="ECO:0000313" key="3">
    <source>
        <dbReference type="EMBL" id="KAL2332822.1"/>
    </source>
</evidence>
<dbReference type="PANTHER" id="PTHR35708">
    <property type="entry name" value="GB|AAD25831.1"/>
    <property type="match status" value="1"/>
</dbReference>
<evidence type="ECO:0008006" key="5">
    <source>
        <dbReference type="Google" id="ProtNLM"/>
    </source>
</evidence>
<proteinExistence type="predicted"/>
<sequence length="328" mass="37456">MERAYKQQICSKLCSNLCTFLPIIILVLVMFTFSFFFSIYKSSFPFLFTLPIALLSTIFLVTLTKKKGSQDENLIQDELQKEQVHPSLDVTHADEVNQQSETAENHEQQAEAHSDCSFPTDSESSNVSVMARTFGLNPPEHRLQDDLQSDYSLPSDSESSDGSIIGESFEIGYYENQNEDISDDNVNDYYDNNDEEEEEDSLIEINLPSSHFSELTQDRKQKLQSKLPDFLQDSFFKQQGLMELLAEISDTNEDENLIEIDISMGSINSPDFRLKQELAYFEDECDEINLDLCRSLSSTNQSTRFEGLGELRIRLFGDTLDLEALPSR</sequence>